<feature type="modified residue" description="4-aspartylphosphate" evidence="2">
    <location>
        <position position="56"/>
    </location>
</feature>
<dbReference type="Pfam" id="PF00072">
    <property type="entry name" value="Response_reg"/>
    <property type="match status" value="1"/>
</dbReference>
<name>A0A0M8K8A0_9CHLR</name>
<dbReference type="OrthoDB" id="5593303at2"/>
<sequence>MLQIILADDNPRVRAAVQLLFEQTGLARIVAEAETFDELQALFADAELTFDAILLDWELPGMIQYDGTVSDAFLKFLKERYDAYIIVWSSHPGAAQAALQTGADAFVSKGEPVDSLEHILRMLANDTNAHEESA</sequence>
<dbReference type="Gene3D" id="3.40.50.2300">
    <property type="match status" value="1"/>
</dbReference>
<dbReference type="SMART" id="SM00448">
    <property type="entry name" value="REC"/>
    <property type="match status" value="1"/>
</dbReference>
<dbReference type="AlphaFoldDB" id="A0A0M8K8A0"/>
<gene>
    <name evidence="4" type="ORF">ARMA_2276</name>
    <name evidence="5" type="ORF">SE16_04265</name>
</gene>
<reference evidence="6" key="3">
    <citation type="submission" date="2015-08" db="EMBL/GenBank/DDBJ databases">
        <title>Draft Genome Sequence of a Heterotrophic Facultative Anaerobic Bacterium Ardenticatena maritima Strain 110S.</title>
        <authorList>
            <person name="Kawaichi S."/>
            <person name="Yoshida T."/>
            <person name="Sako Y."/>
            <person name="Nakamura R."/>
        </authorList>
    </citation>
    <scope>NUCLEOTIDE SEQUENCE [LARGE SCALE GENOMIC DNA]</scope>
    <source>
        <strain evidence="6">110S</strain>
    </source>
</reference>
<dbReference type="InterPro" id="IPR050595">
    <property type="entry name" value="Bact_response_regulator"/>
</dbReference>
<evidence type="ECO:0000256" key="2">
    <source>
        <dbReference type="PROSITE-ProRule" id="PRU00169"/>
    </source>
</evidence>
<reference evidence="5 7" key="2">
    <citation type="submission" date="2015-07" db="EMBL/GenBank/DDBJ databases">
        <title>Whole genome sequence of Ardenticatena maritima DSM 23922.</title>
        <authorList>
            <person name="Hemp J."/>
            <person name="Ward L.M."/>
            <person name="Pace L.A."/>
            <person name="Fischer W.W."/>
        </authorList>
    </citation>
    <scope>NUCLEOTIDE SEQUENCE [LARGE SCALE GENOMIC DNA]</scope>
    <source>
        <strain evidence="5 7">110S</strain>
    </source>
</reference>
<dbReference type="Proteomes" id="UP000037784">
    <property type="component" value="Unassembled WGS sequence"/>
</dbReference>
<dbReference type="GO" id="GO:0000160">
    <property type="term" value="P:phosphorelay signal transduction system"/>
    <property type="evidence" value="ECO:0007669"/>
    <property type="project" value="InterPro"/>
</dbReference>
<dbReference type="PANTHER" id="PTHR44591">
    <property type="entry name" value="STRESS RESPONSE REGULATOR PROTEIN 1"/>
    <property type="match status" value="1"/>
</dbReference>
<dbReference type="RefSeq" id="WP_054493638.1">
    <property type="nucleotide sequence ID" value="NZ_BBZA01000196.1"/>
</dbReference>
<dbReference type="Proteomes" id="UP000050502">
    <property type="component" value="Unassembled WGS sequence"/>
</dbReference>
<comment type="caution">
    <text evidence="4">The sequence shown here is derived from an EMBL/GenBank/DDBJ whole genome shotgun (WGS) entry which is preliminary data.</text>
</comment>
<evidence type="ECO:0000313" key="4">
    <source>
        <dbReference type="EMBL" id="GAP63853.1"/>
    </source>
</evidence>
<evidence type="ECO:0000313" key="5">
    <source>
        <dbReference type="EMBL" id="KPL89632.1"/>
    </source>
</evidence>
<dbReference type="PANTHER" id="PTHR44591:SF3">
    <property type="entry name" value="RESPONSE REGULATORY DOMAIN-CONTAINING PROTEIN"/>
    <property type="match status" value="1"/>
</dbReference>
<keyword evidence="1 2" id="KW-0597">Phosphoprotein</keyword>
<evidence type="ECO:0000313" key="7">
    <source>
        <dbReference type="Proteomes" id="UP000050502"/>
    </source>
</evidence>
<dbReference type="InterPro" id="IPR001789">
    <property type="entry name" value="Sig_transdc_resp-reg_receiver"/>
</dbReference>
<dbReference type="CDD" id="cd17535">
    <property type="entry name" value="REC_NarL-like"/>
    <property type="match status" value="1"/>
</dbReference>
<dbReference type="PROSITE" id="PS50110">
    <property type="entry name" value="RESPONSE_REGULATORY"/>
    <property type="match status" value="1"/>
</dbReference>
<keyword evidence="6" id="KW-1185">Reference proteome</keyword>
<dbReference type="EMBL" id="LGKN01000003">
    <property type="protein sequence ID" value="KPL89632.1"/>
    <property type="molecule type" value="Genomic_DNA"/>
</dbReference>
<dbReference type="SUPFAM" id="SSF52172">
    <property type="entry name" value="CheY-like"/>
    <property type="match status" value="1"/>
</dbReference>
<dbReference type="InterPro" id="IPR011006">
    <property type="entry name" value="CheY-like_superfamily"/>
</dbReference>
<evidence type="ECO:0000259" key="3">
    <source>
        <dbReference type="PROSITE" id="PS50110"/>
    </source>
</evidence>
<dbReference type="EMBL" id="BBZA01000196">
    <property type="protein sequence ID" value="GAP63853.1"/>
    <property type="molecule type" value="Genomic_DNA"/>
</dbReference>
<dbReference type="STRING" id="872965.SE16_04265"/>
<dbReference type="InterPro" id="IPR058245">
    <property type="entry name" value="NreC/VraR/RcsB-like_REC"/>
</dbReference>
<accession>A0A0M8K8A0</accession>
<organism evidence="4 6">
    <name type="scientific">Ardenticatena maritima</name>
    <dbReference type="NCBI Taxonomy" id="872965"/>
    <lineage>
        <taxon>Bacteria</taxon>
        <taxon>Bacillati</taxon>
        <taxon>Chloroflexota</taxon>
        <taxon>Ardenticatenia</taxon>
        <taxon>Ardenticatenales</taxon>
        <taxon>Ardenticatenaceae</taxon>
        <taxon>Ardenticatena</taxon>
    </lineage>
</organism>
<reference evidence="4" key="1">
    <citation type="journal article" date="2015" name="Genome Announc.">
        <title>Draft Genome Sequence of a Heterotrophic Facultative Anaerobic Thermophilic Bacterium, Ardenticatena maritima Strain 110ST.</title>
        <authorList>
            <person name="Kawaichi S."/>
            <person name="Yoshida T."/>
            <person name="Sako Y."/>
            <person name="Nakamura R."/>
        </authorList>
    </citation>
    <scope>NUCLEOTIDE SEQUENCE [LARGE SCALE GENOMIC DNA]</scope>
    <source>
        <strain evidence="4">110S</strain>
    </source>
</reference>
<proteinExistence type="predicted"/>
<evidence type="ECO:0000256" key="1">
    <source>
        <dbReference type="ARBA" id="ARBA00022553"/>
    </source>
</evidence>
<evidence type="ECO:0000313" key="6">
    <source>
        <dbReference type="Proteomes" id="UP000037784"/>
    </source>
</evidence>
<protein>
    <recommendedName>
        <fullName evidence="3">Response regulatory domain-containing protein</fullName>
    </recommendedName>
</protein>
<feature type="domain" description="Response regulatory" evidence="3">
    <location>
        <begin position="3"/>
        <end position="124"/>
    </location>
</feature>